<dbReference type="EMBL" id="MU268188">
    <property type="protein sequence ID" value="KAH7905447.1"/>
    <property type="molecule type" value="Genomic_DNA"/>
</dbReference>
<organism evidence="1 2">
    <name type="scientific">Hygrophoropsis aurantiaca</name>
    <dbReference type="NCBI Taxonomy" id="72124"/>
    <lineage>
        <taxon>Eukaryota</taxon>
        <taxon>Fungi</taxon>
        <taxon>Dikarya</taxon>
        <taxon>Basidiomycota</taxon>
        <taxon>Agaricomycotina</taxon>
        <taxon>Agaricomycetes</taxon>
        <taxon>Agaricomycetidae</taxon>
        <taxon>Boletales</taxon>
        <taxon>Coniophorineae</taxon>
        <taxon>Hygrophoropsidaceae</taxon>
        <taxon>Hygrophoropsis</taxon>
    </lineage>
</organism>
<keyword evidence="2" id="KW-1185">Reference proteome</keyword>
<protein>
    <submittedName>
        <fullName evidence="1">Uncharacterized protein</fullName>
    </submittedName>
</protein>
<evidence type="ECO:0000313" key="2">
    <source>
        <dbReference type="Proteomes" id="UP000790377"/>
    </source>
</evidence>
<sequence>MQAFQRDAIKNLPIGDETKDKAYKYLGLTQGRTGPGTGYLLANVNALPILCAYLASQTLNNKEFTEKAALASACMSKSLFTKDLNIVRALVNAQTDQARFQDITYEALIRAHHVAPASEALDWMEEVEATFPHADTSLKKYGLPTIKCVVFYWVTDAMEIHEVRETLLLENYNVNKTAFRTLYKTIDKSCEAIADMINEEMTRRQASRPSASQSKPSLSPKKSPSKPSLKGKSIELTPSKPTGQKRVIIARSRAQDFDDDTSFPDTPTKKRKLDSPSKSITSSSPRKRTAVDTPSSTTSYHLAMNGVNGASGNREESLSSKIAPPSFMSPIPGPSTPRKTRNHSTLPVEKSGDRDLEETDNAREQLLPRRFRPIFLEQQQWCNRDPKIQHIWKQADEHKSQMMALYGHPFERFRARTVV</sequence>
<reference evidence="1" key="1">
    <citation type="journal article" date="2021" name="New Phytol.">
        <title>Evolutionary innovations through gain and loss of genes in the ectomycorrhizal Boletales.</title>
        <authorList>
            <person name="Wu G."/>
            <person name="Miyauchi S."/>
            <person name="Morin E."/>
            <person name="Kuo A."/>
            <person name="Drula E."/>
            <person name="Varga T."/>
            <person name="Kohler A."/>
            <person name="Feng B."/>
            <person name="Cao Y."/>
            <person name="Lipzen A."/>
            <person name="Daum C."/>
            <person name="Hundley H."/>
            <person name="Pangilinan J."/>
            <person name="Johnson J."/>
            <person name="Barry K."/>
            <person name="LaButti K."/>
            <person name="Ng V."/>
            <person name="Ahrendt S."/>
            <person name="Min B."/>
            <person name="Choi I.G."/>
            <person name="Park H."/>
            <person name="Plett J.M."/>
            <person name="Magnuson J."/>
            <person name="Spatafora J.W."/>
            <person name="Nagy L.G."/>
            <person name="Henrissat B."/>
            <person name="Grigoriev I.V."/>
            <person name="Yang Z.L."/>
            <person name="Xu J."/>
            <person name="Martin F.M."/>
        </authorList>
    </citation>
    <scope>NUCLEOTIDE SEQUENCE</scope>
    <source>
        <strain evidence="1">ATCC 28755</strain>
    </source>
</reference>
<gene>
    <name evidence="1" type="ORF">BJ138DRAFT_1164751</name>
</gene>
<evidence type="ECO:0000313" key="1">
    <source>
        <dbReference type="EMBL" id="KAH7905447.1"/>
    </source>
</evidence>
<accession>A0ACB7ZXP2</accession>
<proteinExistence type="predicted"/>
<comment type="caution">
    <text evidence="1">The sequence shown here is derived from an EMBL/GenBank/DDBJ whole genome shotgun (WGS) entry which is preliminary data.</text>
</comment>
<name>A0ACB7ZXP2_9AGAM</name>
<dbReference type="Proteomes" id="UP000790377">
    <property type="component" value="Unassembled WGS sequence"/>
</dbReference>